<comment type="caution">
    <text evidence="8">The sequence shown here is derived from an EMBL/GenBank/DDBJ whole genome shotgun (WGS) entry which is preliminary data.</text>
</comment>
<dbReference type="Proteomes" id="UP000275225">
    <property type="component" value="Unassembled WGS sequence"/>
</dbReference>
<dbReference type="PANTHER" id="PTHR36115">
    <property type="entry name" value="PROLINE-RICH ANTIGEN HOMOLOG-RELATED"/>
    <property type="match status" value="1"/>
</dbReference>
<evidence type="ECO:0000259" key="7">
    <source>
        <dbReference type="Pfam" id="PF06271"/>
    </source>
</evidence>
<feature type="domain" description="RDD" evidence="7">
    <location>
        <begin position="14"/>
        <end position="157"/>
    </location>
</feature>
<accession>A0A3N6WMQ0</accession>
<evidence type="ECO:0000256" key="6">
    <source>
        <dbReference type="SAM" id="Phobius"/>
    </source>
</evidence>
<dbReference type="Pfam" id="PF06271">
    <property type="entry name" value="RDD"/>
    <property type="match status" value="1"/>
</dbReference>
<evidence type="ECO:0000313" key="9">
    <source>
        <dbReference type="Proteomes" id="UP000275225"/>
    </source>
</evidence>
<proteinExistence type="predicted"/>
<dbReference type="RefSeq" id="WP_124237395.1">
    <property type="nucleotide sequence ID" value="NZ_JBHUFI010000008.1"/>
</dbReference>
<keyword evidence="9" id="KW-1185">Reference proteome</keyword>
<feature type="transmembrane region" description="Helical" evidence="6">
    <location>
        <begin position="21"/>
        <end position="47"/>
    </location>
</feature>
<evidence type="ECO:0000313" key="8">
    <source>
        <dbReference type="EMBL" id="RQN02918.1"/>
    </source>
</evidence>
<name>A0A3N6WMQ0_9ACTN</name>
<keyword evidence="4 6" id="KW-1133">Transmembrane helix</keyword>
<evidence type="ECO:0000256" key="2">
    <source>
        <dbReference type="ARBA" id="ARBA00022475"/>
    </source>
</evidence>
<keyword evidence="2" id="KW-1003">Cell membrane</keyword>
<dbReference type="InterPro" id="IPR051791">
    <property type="entry name" value="Pra-immunoreactive"/>
</dbReference>
<protein>
    <recommendedName>
        <fullName evidence="7">RDD domain-containing protein</fullName>
    </recommendedName>
</protein>
<gene>
    <name evidence="8" type="ORF">EHW97_11915</name>
</gene>
<dbReference type="OrthoDB" id="9793824at2"/>
<evidence type="ECO:0000256" key="3">
    <source>
        <dbReference type="ARBA" id="ARBA00022692"/>
    </source>
</evidence>
<evidence type="ECO:0000256" key="5">
    <source>
        <dbReference type="ARBA" id="ARBA00023136"/>
    </source>
</evidence>
<feature type="transmembrane region" description="Helical" evidence="6">
    <location>
        <begin position="125"/>
        <end position="144"/>
    </location>
</feature>
<dbReference type="InterPro" id="IPR010432">
    <property type="entry name" value="RDD"/>
</dbReference>
<sequence length="163" mass="17081">MTPGGHSAPPHVAAGLSTRALAALIDTVVSVAAGLLLAVPAIAIVIVGGTWTRRPDGTRVLESVPPAGLVLLALAVAALVAVPAWNRGIRQGRTGQSLGKQRLGVFLLDRRTGEPLGAGRGLMRWLSSIVLAVPCLLTYLWAVVDSHARTWHDLLAGSWVVRR</sequence>
<dbReference type="GO" id="GO:0005886">
    <property type="term" value="C:plasma membrane"/>
    <property type="evidence" value="ECO:0007669"/>
    <property type="project" value="UniProtKB-SubCell"/>
</dbReference>
<keyword evidence="5 6" id="KW-0472">Membrane</keyword>
<evidence type="ECO:0000256" key="1">
    <source>
        <dbReference type="ARBA" id="ARBA00004651"/>
    </source>
</evidence>
<comment type="subcellular location">
    <subcellularLocation>
        <location evidence="1">Cell membrane</location>
        <topology evidence="1">Multi-pass membrane protein</topology>
    </subcellularLocation>
</comment>
<feature type="transmembrane region" description="Helical" evidence="6">
    <location>
        <begin position="67"/>
        <end position="85"/>
    </location>
</feature>
<reference evidence="8 9" key="1">
    <citation type="submission" date="2018-11" db="EMBL/GenBank/DDBJ databases">
        <authorList>
            <person name="Li F."/>
        </authorList>
    </citation>
    <scope>NUCLEOTIDE SEQUENCE [LARGE SCALE GENOMIC DNA]</scope>
    <source>
        <strain evidence="8 9">YS17T</strain>
    </source>
</reference>
<evidence type="ECO:0000256" key="4">
    <source>
        <dbReference type="ARBA" id="ARBA00022989"/>
    </source>
</evidence>
<keyword evidence="3 6" id="KW-0812">Transmembrane</keyword>
<dbReference type="AlphaFoldDB" id="A0A3N6WMQ0"/>
<dbReference type="EMBL" id="RQJX01000016">
    <property type="protein sequence ID" value="RQN02918.1"/>
    <property type="molecule type" value="Genomic_DNA"/>
</dbReference>
<organism evidence="8 9">
    <name type="scientific">Aeromicrobium camelliae</name>
    <dbReference type="NCBI Taxonomy" id="1538144"/>
    <lineage>
        <taxon>Bacteria</taxon>
        <taxon>Bacillati</taxon>
        <taxon>Actinomycetota</taxon>
        <taxon>Actinomycetes</taxon>
        <taxon>Propionibacteriales</taxon>
        <taxon>Nocardioidaceae</taxon>
        <taxon>Aeromicrobium</taxon>
    </lineage>
</organism>
<dbReference type="PANTHER" id="PTHR36115:SF4">
    <property type="entry name" value="MEMBRANE PROTEIN"/>
    <property type="match status" value="1"/>
</dbReference>